<evidence type="ECO:0000313" key="2">
    <source>
        <dbReference type="EMBL" id="PIL26455.1"/>
    </source>
</evidence>
<protein>
    <recommendedName>
        <fullName evidence="1">BTB domain-containing protein</fullName>
    </recommendedName>
</protein>
<dbReference type="PROSITE" id="PS50097">
    <property type="entry name" value="BTB"/>
    <property type="match status" value="1"/>
</dbReference>
<proteinExistence type="predicted"/>
<dbReference type="AlphaFoldDB" id="A0A2G8RY66"/>
<dbReference type="Proteomes" id="UP000230002">
    <property type="component" value="Unassembled WGS sequence"/>
</dbReference>
<dbReference type="InterPro" id="IPR000210">
    <property type="entry name" value="BTB/POZ_dom"/>
</dbReference>
<dbReference type="InterPro" id="IPR011333">
    <property type="entry name" value="SKP1/BTB/POZ_sf"/>
</dbReference>
<comment type="caution">
    <text evidence="2">The sequence shown here is derived from an EMBL/GenBank/DDBJ whole genome shotgun (WGS) entry which is preliminary data.</text>
</comment>
<gene>
    <name evidence="2" type="ORF">GSI_12213</name>
</gene>
<evidence type="ECO:0000313" key="3">
    <source>
        <dbReference type="Proteomes" id="UP000230002"/>
    </source>
</evidence>
<reference evidence="2 3" key="1">
    <citation type="journal article" date="2015" name="Sci. Rep.">
        <title>Chromosome-level genome map provides insights into diverse defense mechanisms in the medicinal fungus Ganoderma sinense.</title>
        <authorList>
            <person name="Zhu Y."/>
            <person name="Xu J."/>
            <person name="Sun C."/>
            <person name="Zhou S."/>
            <person name="Xu H."/>
            <person name="Nelson D.R."/>
            <person name="Qian J."/>
            <person name="Song J."/>
            <person name="Luo H."/>
            <person name="Xiang L."/>
            <person name="Li Y."/>
            <person name="Xu Z."/>
            <person name="Ji A."/>
            <person name="Wang L."/>
            <person name="Lu S."/>
            <person name="Hayward A."/>
            <person name="Sun W."/>
            <person name="Li X."/>
            <person name="Schwartz D.C."/>
            <person name="Wang Y."/>
            <person name="Chen S."/>
        </authorList>
    </citation>
    <scope>NUCLEOTIDE SEQUENCE [LARGE SCALE GENOMIC DNA]</scope>
    <source>
        <strain evidence="2 3">ZZ0214-1</strain>
    </source>
</reference>
<dbReference type="EMBL" id="AYKW01000045">
    <property type="protein sequence ID" value="PIL26455.1"/>
    <property type="molecule type" value="Genomic_DNA"/>
</dbReference>
<dbReference type="Gene3D" id="3.30.710.10">
    <property type="entry name" value="Potassium Channel Kv1.1, Chain A"/>
    <property type="match status" value="1"/>
</dbReference>
<accession>A0A2G8RY66</accession>
<sequence>MSHQDSRRRPQSSRDTQVGVENLQDLVDGLTRSEDFWIPDGNIVLVAGETAFRVYQGLLTLQSTVFADMFASSSPRTEECYDGCPVIRLQDSPRDLVHLLRVLLPTSYAYFNRRQDDPPIPFHEISAIVRLAHKYHIEGLLNRALSTLQDSIATRFEFWEDKSYTCPVYIDRHAVIPVVNLARLTDTPSLLPLALYKCCELGGSVLDGWKREDGTIEYLSHSDLKRCIDGRNNLAREAFAIVSTIFAPSASEECQTPDDCVTSVRIALSDILDYDGVADPSVLDNWDDVIHLNARSQGRFGYCSACEKELVSRDRQYREYIWNSLPQIFDVDVKNWNRDPDEMDHDGGNGEDAGN</sequence>
<dbReference type="OrthoDB" id="3036049at2759"/>
<dbReference type="SMART" id="SM00225">
    <property type="entry name" value="BTB"/>
    <property type="match status" value="1"/>
</dbReference>
<keyword evidence="3" id="KW-1185">Reference proteome</keyword>
<evidence type="ECO:0000259" key="1">
    <source>
        <dbReference type="PROSITE" id="PS50097"/>
    </source>
</evidence>
<organism evidence="2 3">
    <name type="scientific">Ganoderma sinense ZZ0214-1</name>
    <dbReference type="NCBI Taxonomy" id="1077348"/>
    <lineage>
        <taxon>Eukaryota</taxon>
        <taxon>Fungi</taxon>
        <taxon>Dikarya</taxon>
        <taxon>Basidiomycota</taxon>
        <taxon>Agaricomycotina</taxon>
        <taxon>Agaricomycetes</taxon>
        <taxon>Polyporales</taxon>
        <taxon>Polyporaceae</taxon>
        <taxon>Ganoderma</taxon>
    </lineage>
</organism>
<name>A0A2G8RY66_9APHY</name>
<feature type="domain" description="BTB" evidence="1">
    <location>
        <begin position="41"/>
        <end position="112"/>
    </location>
</feature>